<sequence>MLSHMLQIFLSNPNRAEVIADARDLIENTYIAVDRSVDKQNFCNEIRAKGCSHFIRGMTTCD</sequence>
<reference evidence="1 2" key="2">
    <citation type="submission" date="2018-11" db="EMBL/GenBank/DDBJ databases">
        <authorList>
            <consortium name="Pathogen Informatics"/>
        </authorList>
    </citation>
    <scope>NUCLEOTIDE SEQUENCE [LARGE SCALE GENOMIC DNA]</scope>
</reference>
<dbReference type="Proteomes" id="UP000280834">
    <property type="component" value="Unassembled WGS sequence"/>
</dbReference>
<accession>A0A0R3R817</accession>
<evidence type="ECO:0000313" key="2">
    <source>
        <dbReference type="Proteomes" id="UP000280834"/>
    </source>
</evidence>
<dbReference type="AlphaFoldDB" id="A0A0R3R817"/>
<evidence type="ECO:0000313" key="1">
    <source>
        <dbReference type="EMBL" id="VDO48124.1"/>
    </source>
</evidence>
<keyword evidence="2" id="KW-1185">Reference proteome</keyword>
<protein>
    <submittedName>
        <fullName evidence="3">Transcriptional regulator</fullName>
    </submittedName>
</protein>
<proteinExistence type="predicted"/>
<name>A0A0R3R817_9BILA</name>
<gene>
    <name evidence="1" type="ORF">BTMF_LOCUS14153</name>
</gene>
<dbReference type="EMBL" id="UZAG01020862">
    <property type="protein sequence ID" value="VDO48124.1"/>
    <property type="molecule type" value="Genomic_DNA"/>
</dbReference>
<evidence type="ECO:0000313" key="3">
    <source>
        <dbReference type="WBParaSite" id="BTMF_0001617301-mRNA-1"/>
    </source>
</evidence>
<dbReference type="STRING" id="42155.A0A0R3R817"/>
<organism evidence="3">
    <name type="scientific">Brugia timori</name>
    <dbReference type="NCBI Taxonomy" id="42155"/>
    <lineage>
        <taxon>Eukaryota</taxon>
        <taxon>Metazoa</taxon>
        <taxon>Ecdysozoa</taxon>
        <taxon>Nematoda</taxon>
        <taxon>Chromadorea</taxon>
        <taxon>Rhabditida</taxon>
        <taxon>Spirurina</taxon>
        <taxon>Spiruromorpha</taxon>
        <taxon>Filarioidea</taxon>
        <taxon>Onchocercidae</taxon>
        <taxon>Brugia</taxon>
    </lineage>
</organism>
<dbReference type="WBParaSite" id="BTMF_0001617301-mRNA-1">
    <property type="protein sequence ID" value="BTMF_0001617301-mRNA-1"/>
    <property type="gene ID" value="BTMF_0001617301"/>
</dbReference>
<reference evidence="3" key="1">
    <citation type="submission" date="2017-02" db="UniProtKB">
        <authorList>
            <consortium name="WormBaseParasite"/>
        </authorList>
    </citation>
    <scope>IDENTIFICATION</scope>
</reference>